<name>A0A545T6J3_9GAMM</name>
<accession>A0A545T6J3</accession>
<dbReference type="SUPFAM" id="SSF56003">
    <property type="entry name" value="Molybdenum cofactor-binding domain"/>
    <property type="match status" value="2"/>
</dbReference>
<comment type="caution">
    <text evidence="3">The sequence shown here is derived from an EMBL/GenBank/DDBJ whole genome shotgun (WGS) entry which is preliminary data.</text>
</comment>
<dbReference type="InterPro" id="IPR012368">
    <property type="entry name" value="OxRdtase_Mopterin-bd_su_IorB"/>
</dbReference>
<sequence length="726" mass="79112">MSIIKLTRREFLKTSGTAASGIAAGGFALGVMIPTQATAASSEIFEPNAFVHIDSQGKTTIHCGRCEMGQGISTALPAAVADELEADWSRVTVLQAEGNEDKYGPQATGGSRSINIMFEPMREAGASARLMLTAAAAQVWKVKPTDCYAENHFVYNKKTKQKLAYGQLASIAAEMPVPEKPKLKTKDQYRYIGKPVPRHDVGEVVVGKRTYGIDTRVKGMKYAAIKHVPVYGGKVKSFDASEAEKMKGVIKVVNIPRFEAPYGSLGGIGVVADNTWTAQQALAKIQIEWDRGPHGVYNTKAYKAAMVKQVENPAKPIFKRGDLKSAFDNAKVTHSATYVQGHLSHSPMEPMVSTVSVTDDACEVWASTQDPAGIQRTLGAYLGREPKTIKVNVMMAGGGFGRKFKCDYVQEAAALSKAVGAPVQLAWSREEDTKTGYYHSTSAQHLEGSVDDKGHLTGWLHRSAFPTIGSTFDPSIEWPREQDLGAVINHPYGIKNFEVESGHAPAHTRIGWYRAVRAIFEGFAFNSFTDELAHKSGTDSLAFFRNIYRNNKDPEQKEKVERSLAVLELAAEKGEWGKKLPKNHGLGIAVHHSFESYLAMVVHAEVDGDKIKVHRVDCAVDCGEVLNPDGATAQMEGAVIMGMSLALYTEVSFKDGEVMNTNFHDYPVLRTNEVPPIINVHFAKNDYKATGLGEPGVPTFAPALTNAIFAASGKRYRSLPIKPIYA</sequence>
<dbReference type="AlphaFoldDB" id="A0A545T6J3"/>
<dbReference type="RefSeq" id="WP_142942903.1">
    <property type="nucleotide sequence ID" value="NZ_VIKR01000004.1"/>
</dbReference>
<keyword evidence="4" id="KW-1185">Reference proteome</keyword>
<dbReference type="OrthoDB" id="9767994at2"/>
<dbReference type="PIRSF" id="PIRSF036389">
    <property type="entry name" value="IOR_B"/>
    <property type="match status" value="1"/>
</dbReference>
<dbReference type="NCBIfam" id="TIGR01409">
    <property type="entry name" value="TAT_signal_seq"/>
    <property type="match status" value="1"/>
</dbReference>
<dbReference type="InterPro" id="IPR046867">
    <property type="entry name" value="AldOxase/xan_DH_MoCoBD2"/>
</dbReference>
<dbReference type="InterPro" id="IPR052516">
    <property type="entry name" value="N-heterocyclic_Hydroxylase"/>
</dbReference>
<dbReference type="InterPro" id="IPR037165">
    <property type="entry name" value="AldOxase/xan_DH_Mopterin-bd_sf"/>
</dbReference>
<organism evidence="3 4">
    <name type="scientific">Aliikangiella marina</name>
    <dbReference type="NCBI Taxonomy" id="1712262"/>
    <lineage>
        <taxon>Bacteria</taxon>
        <taxon>Pseudomonadati</taxon>
        <taxon>Pseudomonadota</taxon>
        <taxon>Gammaproteobacteria</taxon>
        <taxon>Oceanospirillales</taxon>
        <taxon>Pleioneaceae</taxon>
        <taxon>Aliikangiella</taxon>
    </lineage>
</organism>
<evidence type="ECO:0000259" key="2">
    <source>
        <dbReference type="SMART" id="SM01008"/>
    </source>
</evidence>
<dbReference type="Pfam" id="PF02738">
    <property type="entry name" value="MoCoBD_1"/>
    <property type="match status" value="1"/>
</dbReference>
<dbReference type="Gene3D" id="3.30.365.10">
    <property type="entry name" value="Aldehyde oxidase/xanthine dehydrogenase, molybdopterin binding domain"/>
    <property type="match status" value="4"/>
</dbReference>
<dbReference type="InterPro" id="IPR008274">
    <property type="entry name" value="AldOxase/xan_DH_MoCoBD1"/>
</dbReference>
<dbReference type="Proteomes" id="UP000317839">
    <property type="component" value="Unassembled WGS sequence"/>
</dbReference>
<dbReference type="InterPro" id="IPR000674">
    <property type="entry name" value="Ald_Oxase/Xan_DH_a/b"/>
</dbReference>
<evidence type="ECO:0000313" key="3">
    <source>
        <dbReference type="EMBL" id="TQV72792.1"/>
    </source>
</evidence>
<feature type="domain" description="Aldehyde oxidase/xanthine dehydrogenase a/b hammerhead" evidence="2">
    <location>
        <begin position="206"/>
        <end position="293"/>
    </location>
</feature>
<dbReference type="PROSITE" id="PS51318">
    <property type="entry name" value="TAT"/>
    <property type="match status" value="1"/>
</dbReference>
<evidence type="ECO:0000313" key="4">
    <source>
        <dbReference type="Proteomes" id="UP000317839"/>
    </source>
</evidence>
<keyword evidence="1" id="KW-0732">Signal</keyword>
<dbReference type="PANTHER" id="PTHR47495:SF3">
    <property type="entry name" value="BLR6219 PROTEIN"/>
    <property type="match status" value="1"/>
</dbReference>
<evidence type="ECO:0000256" key="1">
    <source>
        <dbReference type="ARBA" id="ARBA00022729"/>
    </source>
</evidence>
<dbReference type="Gene3D" id="3.90.1170.50">
    <property type="entry name" value="Aldehyde oxidase/xanthine dehydrogenase, a/b hammerhead"/>
    <property type="match status" value="1"/>
</dbReference>
<dbReference type="InterPro" id="IPR006311">
    <property type="entry name" value="TAT_signal"/>
</dbReference>
<gene>
    <name evidence="3" type="ORF">FLL45_15090</name>
</gene>
<dbReference type="GO" id="GO:0016491">
    <property type="term" value="F:oxidoreductase activity"/>
    <property type="evidence" value="ECO:0007669"/>
    <property type="project" value="InterPro"/>
</dbReference>
<dbReference type="Pfam" id="PF20256">
    <property type="entry name" value="MoCoBD_2"/>
    <property type="match status" value="2"/>
</dbReference>
<reference evidence="3 4" key="1">
    <citation type="submission" date="2019-06" db="EMBL/GenBank/DDBJ databases">
        <title>Draft genome of Aliikangiella marina GYP-15.</title>
        <authorList>
            <person name="Wang G."/>
        </authorList>
    </citation>
    <scope>NUCLEOTIDE SEQUENCE [LARGE SCALE GENOMIC DNA]</scope>
    <source>
        <strain evidence="3 4">GYP-15</strain>
    </source>
</reference>
<protein>
    <submittedName>
        <fullName evidence="3">Xanthine dehydrogenase family protein molybdopterin-binding subunit</fullName>
    </submittedName>
</protein>
<dbReference type="SMART" id="SM01008">
    <property type="entry name" value="Ald_Xan_dh_C"/>
    <property type="match status" value="1"/>
</dbReference>
<proteinExistence type="predicted"/>
<dbReference type="InterPro" id="IPR019546">
    <property type="entry name" value="TAT_signal_bac_arc"/>
</dbReference>
<dbReference type="EMBL" id="VIKR01000004">
    <property type="protein sequence ID" value="TQV72792.1"/>
    <property type="molecule type" value="Genomic_DNA"/>
</dbReference>
<dbReference type="PANTHER" id="PTHR47495">
    <property type="entry name" value="ALDEHYDE DEHYDROGENASE"/>
    <property type="match status" value="1"/>
</dbReference>